<evidence type="ECO:0000313" key="6">
    <source>
        <dbReference type="EMBL" id="GAA1250338.1"/>
    </source>
</evidence>
<dbReference type="Gene3D" id="1.10.357.10">
    <property type="entry name" value="Tetracycline Repressor, domain 2"/>
    <property type="match status" value="1"/>
</dbReference>
<evidence type="ECO:0000256" key="4">
    <source>
        <dbReference type="PROSITE-ProRule" id="PRU00335"/>
    </source>
</evidence>
<evidence type="ECO:0000313" key="7">
    <source>
        <dbReference type="Proteomes" id="UP001500037"/>
    </source>
</evidence>
<dbReference type="Gene3D" id="1.10.10.60">
    <property type="entry name" value="Homeodomain-like"/>
    <property type="match status" value="1"/>
</dbReference>
<dbReference type="PANTHER" id="PTHR30055">
    <property type="entry name" value="HTH-TYPE TRANSCRIPTIONAL REGULATOR RUTR"/>
    <property type="match status" value="1"/>
</dbReference>
<keyword evidence="7" id="KW-1185">Reference proteome</keyword>
<dbReference type="EMBL" id="BAAALF010000090">
    <property type="protein sequence ID" value="GAA1250338.1"/>
    <property type="molecule type" value="Genomic_DNA"/>
</dbReference>
<accession>A0ABP4H4V1</accession>
<feature type="DNA-binding region" description="H-T-H motif" evidence="4">
    <location>
        <begin position="51"/>
        <end position="70"/>
    </location>
</feature>
<protein>
    <submittedName>
        <fullName evidence="6">TetR/AcrR family transcriptional regulator</fullName>
    </submittedName>
</protein>
<dbReference type="PROSITE" id="PS50977">
    <property type="entry name" value="HTH_TETR_2"/>
    <property type="match status" value="1"/>
</dbReference>
<dbReference type="SUPFAM" id="SSF46689">
    <property type="entry name" value="Homeodomain-like"/>
    <property type="match status" value="1"/>
</dbReference>
<name>A0ABP4H4V1_9ACTN</name>
<dbReference type="Pfam" id="PF00440">
    <property type="entry name" value="TetR_N"/>
    <property type="match status" value="1"/>
</dbReference>
<feature type="domain" description="HTH tetR-type" evidence="5">
    <location>
        <begin position="28"/>
        <end position="88"/>
    </location>
</feature>
<reference evidence="7" key="1">
    <citation type="journal article" date="2019" name="Int. J. Syst. Evol. Microbiol.">
        <title>The Global Catalogue of Microorganisms (GCM) 10K type strain sequencing project: providing services to taxonomists for standard genome sequencing and annotation.</title>
        <authorList>
            <consortium name="The Broad Institute Genomics Platform"/>
            <consortium name="The Broad Institute Genome Sequencing Center for Infectious Disease"/>
            <person name="Wu L."/>
            <person name="Ma J."/>
        </authorList>
    </citation>
    <scope>NUCLEOTIDE SEQUENCE [LARGE SCALE GENOMIC DNA]</scope>
    <source>
        <strain evidence="7">JCM 13004</strain>
    </source>
</reference>
<dbReference type="Pfam" id="PF02909">
    <property type="entry name" value="TetR_C_1"/>
    <property type="match status" value="1"/>
</dbReference>
<dbReference type="PANTHER" id="PTHR30055:SF151">
    <property type="entry name" value="TRANSCRIPTIONAL REGULATORY PROTEIN"/>
    <property type="match status" value="1"/>
</dbReference>
<dbReference type="InterPro" id="IPR001647">
    <property type="entry name" value="HTH_TetR"/>
</dbReference>
<dbReference type="RefSeq" id="WP_344443842.1">
    <property type="nucleotide sequence ID" value="NZ_BAAALF010000090.1"/>
</dbReference>
<evidence type="ECO:0000259" key="5">
    <source>
        <dbReference type="PROSITE" id="PS50977"/>
    </source>
</evidence>
<sequence>MADKPRDPAASIWVAPRKERRRGSAPAGLSRERIVRAAVALLDAEGVAAFSMRKLAGELAVTPMSVYWYVDTKDELLELALDEALGELAIPPFEEHGDWRRHLRELAHLYRHCFQQHPWAAQLAGQFLAIGPNALLFSTSAVSAAVHSGLDGEWLGGALGLVFSYTYGFALVEAQWSLRARASGLEEDAFHRHVYGVAEQADPRFVENADLVHPMLEGGVAAARDRQFEQGLDLALAGIDATVSAGRR</sequence>
<dbReference type="SUPFAM" id="SSF48498">
    <property type="entry name" value="Tetracyclin repressor-like, C-terminal domain"/>
    <property type="match status" value="1"/>
</dbReference>
<dbReference type="InterPro" id="IPR036271">
    <property type="entry name" value="Tet_transcr_reg_TetR-rel_C_sf"/>
</dbReference>
<keyword evidence="1" id="KW-0805">Transcription regulation</keyword>
<evidence type="ECO:0000256" key="1">
    <source>
        <dbReference type="ARBA" id="ARBA00023015"/>
    </source>
</evidence>
<dbReference type="InterPro" id="IPR004111">
    <property type="entry name" value="Repressor_TetR_C"/>
</dbReference>
<dbReference type="InterPro" id="IPR050109">
    <property type="entry name" value="HTH-type_TetR-like_transc_reg"/>
</dbReference>
<dbReference type="InterPro" id="IPR009057">
    <property type="entry name" value="Homeodomain-like_sf"/>
</dbReference>
<gene>
    <name evidence="6" type="ORF">GCM10009665_46290</name>
</gene>
<dbReference type="Proteomes" id="UP001500037">
    <property type="component" value="Unassembled WGS sequence"/>
</dbReference>
<keyword evidence="3" id="KW-0804">Transcription</keyword>
<organism evidence="6 7">
    <name type="scientific">Kitasatospora nipponensis</name>
    <dbReference type="NCBI Taxonomy" id="258049"/>
    <lineage>
        <taxon>Bacteria</taxon>
        <taxon>Bacillati</taxon>
        <taxon>Actinomycetota</taxon>
        <taxon>Actinomycetes</taxon>
        <taxon>Kitasatosporales</taxon>
        <taxon>Streptomycetaceae</taxon>
        <taxon>Kitasatospora</taxon>
    </lineage>
</organism>
<comment type="caution">
    <text evidence="6">The sequence shown here is derived from an EMBL/GenBank/DDBJ whole genome shotgun (WGS) entry which is preliminary data.</text>
</comment>
<evidence type="ECO:0000256" key="3">
    <source>
        <dbReference type="ARBA" id="ARBA00023163"/>
    </source>
</evidence>
<keyword evidence="2 4" id="KW-0238">DNA-binding</keyword>
<evidence type="ECO:0000256" key="2">
    <source>
        <dbReference type="ARBA" id="ARBA00023125"/>
    </source>
</evidence>
<proteinExistence type="predicted"/>